<accession>U2T4H0</accession>
<gene>
    <name evidence="2" type="ORF">N136_04067</name>
</gene>
<reference evidence="2 3" key="1">
    <citation type="submission" date="2013-08" db="EMBL/GenBank/DDBJ databases">
        <authorList>
            <person name="Weinstock G."/>
            <person name="Sodergren E."/>
            <person name="Wylie T."/>
            <person name="Fulton L."/>
            <person name="Fulton R."/>
            <person name="Fronick C."/>
            <person name="O'Laughlin M."/>
            <person name="Godfrey J."/>
            <person name="Miner T."/>
            <person name="Herter B."/>
            <person name="Appelbaum E."/>
            <person name="Cordes M."/>
            <person name="Lek S."/>
            <person name="Wollam A."/>
            <person name="Pepin K.H."/>
            <person name="Palsikar V.B."/>
            <person name="Mitreva M."/>
            <person name="Wilson R.K."/>
        </authorList>
    </citation>
    <scope>NUCLEOTIDE SEQUENCE [LARGE SCALE GENOMIC DNA]</scope>
    <source>
        <strain evidence="2 3">ATCC 14665</strain>
    </source>
</reference>
<evidence type="ECO:0000313" key="2">
    <source>
        <dbReference type="EMBL" id="ERK69612.1"/>
    </source>
</evidence>
<protein>
    <submittedName>
        <fullName evidence="2">Uncharacterized protein</fullName>
    </submittedName>
</protein>
<evidence type="ECO:0000256" key="1">
    <source>
        <dbReference type="SAM" id="MobiDB-lite"/>
    </source>
</evidence>
<sequence length="89" mass="9968">MIQPRFTPEAHNACMTGHDQSPDEELVAVEHAATRLSERFPHIPKDRIEELVKERHEEFSGAPVRDFVPVLVEHDVKRQLASESGGASA</sequence>
<proteinExistence type="predicted"/>
<evidence type="ECO:0000313" key="3">
    <source>
        <dbReference type="Proteomes" id="UP000016605"/>
    </source>
</evidence>
<dbReference type="AlphaFoldDB" id="U2T4H0"/>
<name>U2T4H0_LEIAQ</name>
<dbReference type="HOGENOM" id="CLU_2450952_0_0_11"/>
<dbReference type="Proteomes" id="UP000016605">
    <property type="component" value="Unassembled WGS sequence"/>
</dbReference>
<dbReference type="NCBIfam" id="NF046112">
    <property type="entry name" value="MSMEG_6209_Nter"/>
    <property type="match status" value="1"/>
</dbReference>
<organism evidence="2 3">
    <name type="scientific">Leifsonia aquatica ATCC 14665</name>
    <dbReference type="NCBI Taxonomy" id="1358026"/>
    <lineage>
        <taxon>Bacteria</taxon>
        <taxon>Bacillati</taxon>
        <taxon>Actinomycetota</taxon>
        <taxon>Actinomycetes</taxon>
        <taxon>Micrococcales</taxon>
        <taxon>Microbacteriaceae</taxon>
        <taxon>Leifsonia</taxon>
    </lineage>
</organism>
<dbReference type="Gene3D" id="1.10.8.1060">
    <property type="entry name" value="Corynebacterium glutamicum thioredoxin-dependent arsenate reductase, N-terminal domain"/>
    <property type="match status" value="1"/>
</dbReference>
<dbReference type="PATRIC" id="fig|1358026.3.peg.3356"/>
<dbReference type="EMBL" id="AWVQ01000655">
    <property type="protein sequence ID" value="ERK69612.1"/>
    <property type="molecule type" value="Genomic_DNA"/>
</dbReference>
<feature type="region of interest" description="Disordered" evidence="1">
    <location>
        <begin position="1"/>
        <end position="23"/>
    </location>
</feature>
<comment type="caution">
    <text evidence="2">The sequence shown here is derived from an EMBL/GenBank/DDBJ whole genome shotgun (WGS) entry which is preliminary data.</text>
</comment>